<reference evidence="3 4" key="1">
    <citation type="submission" date="2014-11" db="EMBL/GenBank/DDBJ databases">
        <title>Draft genome sequence of Kirrobacter mercurialis.</title>
        <authorList>
            <person name="Coil D.A."/>
            <person name="Eisen J.A."/>
        </authorList>
    </citation>
    <scope>NUCLEOTIDE SEQUENCE [LARGE SCALE GENOMIC DNA]</scope>
    <source>
        <strain evidence="3 4">Coronado</strain>
    </source>
</reference>
<evidence type="ECO:0000256" key="1">
    <source>
        <dbReference type="SAM" id="SignalP"/>
    </source>
</evidence>
<dbReference type="RefSeq" id="WP_039095648.1">
    <property type="nucleotide sequence ID" value="NZ_JTDN01000001.1"/>
</dbReference>
<dbReference type="GO" id="GO:0004622">
    <property type="term" value="F:phosphatidylcholine lysophospholipase activity"/>
    <property type="evidence" value="ECO:0007669"/>
    <property type="project" value="TreeGrafter"/>
</dbReference>
<evidence type="ECO:0000313" key="3">
    <source>
        <dbReference type="EMBL" id="KHL26404.1"/>
    </source>
</evidence>
<dbReference type="Proteomes" id="UP000030988">
    <property type="component" value="Unassembled WGS sequence"/>
</dbReference>
<evidence type="ECO:0000313" key="4">
    <source>
        <dbReference type="Proteomes" id="UP000030988"/>
    </source>
</evidence>
<dbReference type="PANTHER" id="PTHR30383:SF24">
    <property type="entry name" value="THIOESTERASE 1_PROTEASE 1_LYSOPHOSPHOLIPASE L1"/>
    <property type="match status" value="1"/>
</dbReference>
<evidence type="ECO:0000259" key="2">
    <source>
        <dbReference type="Pfam" id="PF13472"/>
    </source>
</evidence>
<dbReference type="Gene3D" id="3.40.50.1110">
    <property type="entry name" value="SGNH hydrolase"/>
    <property type="match status" value="1"/>
</dbReference>
<protein>
    <recommendedName>
        <fullName evidence="2">SGNH hydrolase-type esterase domain-containing protein</fullName>
    </recommendedName>
</protein>
<dbReference type="SUPFAM" id="SSF52266">
    <property type="entry name" value="SGNH hydrolase"/>
    <property type="match status" value="1"/>
</dbReference>
<proteinExistence type="predicted"/>
<dbReference type="InterPro" id="IPR051532">
    <property type="entry name" value="Ester_Hydrolysis_Enzymes"/>
</dbReference>
<comment type="caution">
    <text evidence="3">The sequence shown here is derived from an EMBL/GenBank/DDBJ whole genome shotgun (WGS) entry which is preliminary data.</text>
</comment>
<accession>A0A0B2BY77</accession>
<feature type="signal peptide" evidence="1">
    <location>
        <begin position="1"/>
        <end position="19"/>
    </location>
</feature>
<name>A0A0B2BY77_9SPHN</name>
<dbReference type="InterPro" id="IPR013830">
    <property type="entry name" value="SGNH_hydro"/>
</dbReference>
<dbReference type="EMBL" id="JTDN01000001">
    <property type="protein sequence ID" value="KHL26404.1"/>
    <property type="molecule type" value="Genomic_DNA"/>
</dbReference>
<feature type="domain" description="SGNH hydrolase-type esterase" evidence="2">
    <location>
        <begin position="53"/>
        <end position="213"/>
    </location>
</feature>
<dbReference type="PANTHER" id="PTHR30383">
    <property type="entry name" value="THIOESTERASE 1/PROTEASE 1/LYSOPHOSPHOLIPASE L1"/>
    <property type="match status" value="1"/>
</dbReference>
<dbReference type="InterPro" id="IPR036514">
    <property type="entry name" value="SGNH_hydro_sf"/>
</dbReference>
<organism evidence="3 4">
    <name type="scientific">Croceibacterium mercuriale</name>
    <dbReference type="NCBI Taxonomy" id="1572751"/>
    <lineage>
        <taxon>Bacteria</taxon>
        <taxon>Pseudomonadati</taxon>
        <taxon>Pseudomonadota</taxon>
        <taxon>Alphaproteobacteria</taxon>
        <taxon>Sphingomonadales</taxon>
        <taxon>Erythrobacteraceae</taxon>
        <taxon>Croceibacterium</taxon>
    </lineage>
</organism>
<dbReference type="STRING" id="1572751.PK98_08155"/>
<dbReference type="PROSITE" id="PS51257">
    <property type="entry name" value="PROKAR_LIPOPROTEIN"/>
    <property type="match status" value="1"/>
</dbReference>
<dbReference type="Pfam" id="PF13472">
    <property type="entry name" value="Lipase_GDSL_2"/>
    <property type="match status" value="1"/>
</dbReference>
<keyword evidence="1" id="KW-0732">Signal</keyword>
<gene>
    <name evidence="3" type="ORF">PK98_08155</name>
</gene>
<keyword evidence="4" id="KW-1185">Reference proteome</keyword>
<feature type="chain" id="PRO_5002068848" description="SGNH hydrolase-type esterase domain-containing protein" evidence="1">
    <location>
        <begin position="20"/>
        <end position="233"/>
    </location>
</feature>
<dbReference type="AlphaFoldDB" id="A0A0B2BY77"/>
<dbReference type="CDD" id="cd01822">
    <property type="entry name" value="Lysophospholipase_L1_like"/>
    <property type="match status" value="1"/>
</dbReference>
<sequence length="233" mass="24698">MVKQVAGLMLGMAATGGLAACSAEPAPAPQPSASISPDDPMPAITGPERRILAFGDSLFAGYGLKEGESYPARLEVALRARGINARVTNAGVSGDTTQAGLQRLPFTLENGGDYDLAIVELGGNDLLRQLPPAQTRANLQAILEEMQKRDIPVLLMGLRAPPNLGAQYQGAFDAIYPDLARDYDAELVPFFLESVWNRPQLIQPDRVHPTAQGIEAMVAATVDEVAAAVPQPE</sequence>